<feature type="compositionally biased region" description="Basic residues" evidence="1">
    <location>
        <begin position="239"/>
        <end position="250"/>
    </location>
</feature>
<protein>
    <submittedName>
        <fullName evidence="2">Uncharacterized protein</fullName>
    </submittedName>
</protein>
<feature type="compositionally biased region" description="Low complexity" evidence="1">
    <location>
        <begin position="1"/>
        <end position="12"/>
    </location>
</feature>
<feature type="compositionally biased region" description="Low complexity" evidence="1">
    <location>
        <begin position="214"/>
        <end position="228"/>
    </location>
</feature>
<comment type="caution">
    <text evidence="2">The sequence shown here is derived from an EMBL/GenBank/DDBJ whole genome shotgun (WGS) entry which is preliminary data.</text>
</comment>
<keyword evidence="3" id="KW-1185">Reference proteome</keyword>
<feature type="compositionally biased region" description="Low complexity" evidence="1">
    <location>
        <begin position="23"/>
        <end position="46"/>
    </location>
</feature>
<feature type="region of interest" description="Disordered" evidence="1">
    <location>
        <begin position="181"/>
        <end position="269"/>
    </location>
</feature>
<proteinExistence type="predicted"/>
<organism evidence="2 3">
    <name type="scientific">Cymbomonas tetramitiformis</name>
    <dbReference type="NCBI Taxonomy" id="36881"/>
    <lineage>
        <taxon>Eukaryota</taxon>
        <taxon>Viridiplantae</taxon>
        <taxon>Chlorophyta</taxon>
        <taxon>Pyramimonadophyceae</taxon>
        <taxon>Pyramimonadales</taxon>
        <taxon>Pyramimonadaceae</taxon>
        <taxon>Cymbomonas</taxon>
    </lineage>
</organism>
<accession>A0AAE0F9Q6</accession>
<feature type="compositionally biased region" description="Basic residues" evidence="1">
    <location>
        <begin position="197"/>
        <end position="213"/>
    </location>
</feature>
<sequence length="727" mass="80345">MENQQHPQQIPAAAPPQGPPPIQQGGQPMAQYPYATAAGPPGVPAHAAGQYAPAQFQAYSPATPVTAGLQPGYNQVNPIQMEQAPYVPRIDPMTGRPYTSVWRDRHDEEKKKTVALEAQVAAEIKAKNDLYQELLAARAETAEAKRATEFEKKLAAVKGSQSEMLVNGALVGVTPKKSKAVHFDEEDGEVSSPDLKNKKKRSKKNKKKGKRSKYSSSDSSASDSECSSQGDTTLEDTKKRRRKGSTRKAGRGSQLTGPSLPPAGGEGAAPAVNAKVTKMSVAQVGKKFKTELAKMKLRLVLVKFQFVKPEDAEGLSDEKAVELAAQAHRDAAEMRDWFLEGERYGTYVLGSVLTRRTYVGKFWSGKRERLTKHFECVLKTNKPGGKKLYGGLRAKGVHNYFMLPLGLYKSKRDCNADEKLIITRTQRAESTLNTVGVRRRNTSTHRRRHRRRRLTGRRRGTRRTMWTRACGAEDRDGRYSTVKTEGYNGGSLNHALWRLSRKETLVEGCWEVNCTAGGLEFFRLDETETALRHMGGDGGQEAGEKAMELEVCSEAVVRWTSATLAERVKGVYGETSDAAAHVSGKADEEAVDDRGVQYSAEWGVGFSWQLEQETRGWVQSFAAERRVLTKFEALMRCDVTAGMLLQQAGGELMRAVGMAEQTQHTGGIASLTEYRQIVGELKGLARGTLDRNTAVGFGVCEKVYQEWLRKERDGGNYERVGKELRHA</sequence>
<evidence type="ECO:0000313" key="3">
    <source>
        <dbReference type="Proteomes" id="UP001190700"/>
    </source>
</evidence>
<dbReference type="EMBL" id="LGRX02022389">
    <property type="protein sequence ID" value="KAK3255688.1"/>
    <property type="molecule type" value="Genomic_DNA"/>
</dbReference>
<name>A0AAE0F9Q6_9CHLO</name>
<reference evidence="2 3" key="1">
    <citation type="journal article" date="2015" name="Genome Biol. Evol.">
        <title>Comparative Genomics of a Bacterivorous Green Alga Reveals Evolutionary Causalities and Consequences of Phago-Mixotrophic Mode of Nutrition.</title>
        <authorList>
            <person name="Burns J.A."/>
            <person name="Paasch A."/>
            <person name="Narechania A."/>
            <person name="Kim E."/>
        </authorList>
    </citation>
    <scope>NUCLEOTIDE SEQUENCE [LARGE SCALE GENOMIC DNA]</scope>
    <source>
        <strain evidence="2 3">PLY_AMNH</strain>
    </source>
</reference>
<feature type="compositionally biased region" description="Pro residues" evidence="1">
    <location>
        <begin position="13"/>
        <end position="22"/>
    </location>
</feature>
<evidence type="ECO:0000313" key="2">
    <source>
        <dbReference type="EMBL" id="KAK3255688.1"/>
    </source>
</evidence>
<dbReference type="Proteomes" id="UP001190700">
    <property type="component" value="Unassembled WGS sequence"/>
</dbReference>
<evidence type="ECO:0000256" key="1">
    <source>
        <dbReference type="SAM" id="MobiDB-lite"/>
    </source>
</evidence>
<gene>
    <name evidence="2" type="ORF">CYMTET_35144</name>
</gene>
<dbReference type="SUPFAM" id="SSF81995">
    <property type="entry name" value="beta-sandwich domain of Sec23/24"/>
    <property type="match status" value="1"/>
</dbReference>
<dbReference type="AlphaFoldDB" id="A0AAE0F9Q6"/>
<feature type="region of interest" description="Disordered" evidence="1">
    <location>
        <begin position="1"/>
        <end position="46"/>
    </location>
</feature>